<keyword evidence="1" id="KW-0863">Zinc-finger</keyword>
<gene>
    <name evidence="3" type="ORF">D0Y65_050234</name>
</gene>
<name>A0A445FBC8_GLYSO</name>
<evidence type="ECO:0000313" key="3">
    <source>
        <dbReference type="EMBL" id="RZB46123.1"/>
    </source>
</evidence>
<dbReference type="AlphaFoldDB" id="A0A445FBC8"/>
<keyword evidence="1" id="KW-0862">Zinc</keyword>
<dbReference type="PROSITE" id="PS50966">
    <property type="entry name" value="ZF_SWIM"/>
    <property type="match status" value="1"/>
</dbReference>
<sequence length="137" mass="15813">MITNVIESINSVLIKTRNLPISALVKSTYIGYNALFNQSGREVALMITYGQVYTQFLVQQTINPREVLLTGNFRIRVDERWCDCDKFQKIHVRCSHVVAACKHAHHECKNYKHHAYTLESVSNMYIGLFRGLCNEAY</sequence>
<dbReference type="Proteomes" id="UP000289340">
    <property type="component" value="Chromosome 19"/>
</dbReference>
<feature type="domain" description="SWIM-type" evidence="2">
    <location>
        <begin position="73"/>
        <end position="105"/>
    </location>
</feature>
<keyword evidence="4" id="KW-1185">Reference proteome</keyword>
<dbReference type="EMBL" id="QZWG01000019">
    <property type="protein sequence ID" value="RZB46123.1"/>
    <property type="molecule type" value="Genomic_DNA"/>
</dbReference>
<dbReference type="GO" id="GO:0008270">
    <property type="term" value="F:zinc ion binding"/>
    <property type="evidence" value="ECO:0007669"/>
    <property type="project" value="UniProtKB-KW"/>
</dbReference>
<accession>A0A445FBC8</accession>
<protein>
    <recommendedName>
        <fullName evidence="2">SWIM-type domain-containing protein</fullName>
    </recommendedName>
</protein>
<evidence type="ECO:0000259" key="2">
    <source>
        <dbReference type="PROSITE" id="PS50966"/>
    </source>
</evidence>
<dbReference type="InterPro" id="IPR007527">
    <property type="entry name" value="Znf_SWIM"/>
</dbReference>
<proteinExistence type="predicted"/>
<evidence type="ECO:0000313" key="4">
    <source>
        <dbReference type="Proteomes" id="UP000289340"/>
    </source>
</evidence>
<comment type="caution">
    <text evidence="3">The sequence shown here is derived from an EMBL/GenBank/DDBJ whole genome shotgun (WGS) entry which is preliminary data.</text>
</comment>
<organism evidence="3 4">
    <name type="scientific">Glycine soja</name>
    <name type="common">Wild soybean</name>
    <dbReference type="NCBI Taxonomy" id="3848"/>
    <lineage>
        <taxon>Eukaryota</taxon>
        <taxon>Viridiplantae</taxon>
        <taxon>Streptophyta</taxon>
        <taxon>Embryophyta</taxon>
        <taxon>Tracheophyta</taxon>
        <taxon>Spermatophyta</taxon>
        <taxon>Magnoliopsida</taxon>
        <taxon>eudicotyledons</taxon>
        <taxon>Gunneridae</taxon>
        <taxon>Pentapetalae</taxon>
        <taxon>rosids</taxon>
        <taxon>fabids</taxon>
        <taxon>Fabales</taxon>
        <taxon>Fabaceae</taxon>
        <taxon>Papilionoideae</taxon>
        <taxon>50 kb inversion clade</taxon>
        <taxon>NPAAA clade</taxon>
        <taxon>indigoferoid/millettioid clade</taxon>
        <taxon>Phaseoleae</taxon>
        <taxon>Glycine</taxon>
        <taxon>Glycine subgen. Soja</taxon>
    </lineage>
</organism>
<keyword evidence="1" id="KW-0479">Metal-binding</keyword>
<reference evidence="3 4" key="1">
    <citation type="submission" date="2018-09" db="EMBL/GenBank/DDBJ databases">
        <title>A high-quality reference genome of wild soybean provides a powerful tool to mine soybean genomes.</title>
        <authorList>
            <person name="Xie M."/>
            <person name="Chung C.Y.L."/>
            <person name="Li M.-W."/>
            <person name="Wong F.-L."/>
            <person name="Chan T.-F."/>
            <person name="Lam H.-M."/>
        </authorList>
    </citation>
    <scope>NUCLEOTIDE SEQUENCE [LARGE SCALE GENOMIC DNA]</scope>
    <source>
        <strain evidence="4">cv. W05</strain>
        <tissue evidence="3">Hypocotyl of etiolated seedlings</tissue>
    </source>
</reference>
<dbReference type="Pfam" id="PF04434">
    <property type="entry name" value="SWIM"/>
    <property type="match status" value="1"/>
</dbReference>
<evidence type="ECO:0000256" key="1">
    <source>
        <dbReference type="PROSITE-ProRule" id="PRU00325"/>
    </source>
</evidence>